<evidence type="ECO:0000256" key="2">
    <source>
        <dbReference type="PROSITE-ProRule" id="PRU00023"/>
    </source>
</evidence>
<proteinExistence type="predicted"/>
<feature type="repeat" description="ANK" evidence="2">
    <location>
        <begin position="487"/>
        <end position="521"/>
    </location>
</feature>
<dbReference type="SUPFAM" id="SSF48403">
    <property type="entry name" value="Ankyrin repeat"/>
    <property type="match status" value="1"/>
</dbReference>
<evidence type="ECO:0000259" key="3">
    <source>
        <dbReference type="Pfam" id="PF24883"/>
    </source>
</evidence>
<evidence type="ECO:0000256" key="1">
    <source>
        <dbReference type="ARBA" id="ARBA00022737"/>
    </source>
</evidence>
<dbReference type="InterPro" id="IPR002110">
    <property type="entry name" value="Ankyrin_rpt"/>
</dbReference>
<keyword evidence="2" id="KW-0040">ANK repeat</keyword>
<evidence type="ECO:0000313" key="4">
    <source>
        <dbReference type="EMBL" id="TEB27349.1"/>
    </source>
</evidence>
<protein>
    <submittedName>
        <fullName evidence="4">Ankyrin</fullName>
    </submittedName>
</protein>
<dbReference type="Pfam" id="PF12796">
    <property type="entry name" value="Ank_2"/>
    <property type="match status" value="3"/>
</dbReference>
<dbReference type="OrthoDB" id="7464126at2759"/>
<dbReference type="Proteomes" id="UP000298030">
    <property type="component" value="Unassembled WGS sequence"/>
</dbReference>
<dbReference type="PANTHER" id="PTHR10039">
    <property type="entry name" value="AMELOGENIN"/>
    <property type="match status" value="1"/>
</dbReference>
<evidence type="ECO:0000313" key="5">
    <source>
        <dbReference type="Proteomes" id="UP000298030"/>
    </source>
</evidence>
<comment type="caution">
    <text evidence="4">The sequence shown here is derived from an EMBL/GenBank/DDBJ whole genome shotgun (WGS) entry which is preliminary data.</text>
</comment>
<organism evidence="4 5">
    <name type="scientific">Coprinellus micaceus</name>
    <name type="common">Glistening ink-cap mushroom</name>
    <name type="synonym">Coprinus micaceus</name>
    <dbReference type="NCBI Taxonomy" id="71717"/>
    <lineage>
        <taxon>Eukaryota</taxon>
        <taxon>Fungi</taxon>
        <taxon>Dikarya</taxon>
        <taxon>Basidiomycota</taxon>
        <taxon>Agaricomycotina</taxon>
        <taxon>Agaricomycetes</taxon>
        <taxon>Agaricomycetidae</taxon>
        <taxon>Agaricales</taxon>
        <taxon>Agaricineae</taxon>
        <taxon>Psathyrellaceae</taxon>
        <taxon>Coprinellus</taxon>
    </lineage>
</organism>
<feature type="repeat" description="ANK" evidence="2">
    <location>
        <begin position="637"/>
        <end position="661"/>
    </location>
</feature>
<dbReference type="PROSITE" id="PS50088">
    <property type="entry name" value="ANK_REPEAT"/>
    <property type="match status" value="2"/>
</dbReference>
<dbReference type="SUPFAM" id="SSF52540">
    <property type="entry name" value="P-loop containing nucleoside triphosphate hydrolases"/>
    <property type="match status" value="1"/>
</dbReference>
<name>A0A4Y7T1E5_COPMI</name>
<dbReference type="PRINTS" id="PR01415">
    <property type="entry name" value="ANKYRIN"/>
</dbReference>
<dbReference type="Pfam" id="PF24883">
    <property type="entry name" value="NPHP3_N"/>
    <property type="match status" value="1"/>
</dbReference>
<keyword evidence="1" id="KW-0677">Repeat</keyword>
<dbReference type="STRING" id="71717.A0A4Y7T1E5"/>
<dbReference type="PANTHER" id="PTHR10039:SF15">
    <property type="entry name" value="NACHT DOMAIN-CONTAINING PROTEIN"/>
    <property type="match status" value="1"/>
</dbReference>
<accession>A0A4Y7T1E5</accession>
<gene>
    <name evidence="4" type="ORF">FA13DRAFT_1736486</name>
</gene>
<feature type="domain" description="Nephrocystin 3-like N-terminal" evidence="3">
    <location>
        <begin position="3"/>
        <end position="160"/>
    </location>
</feature>
<dbReference type="SMART" id="SM00248">
    <property type="entry name" value="ANK"/>
    <property type="match status" value="7"/>
</dbReference>
<dbReference type="EMBL" id="QPFP01000040">
    <property type="protein sequence ID" value="TEB27349.1"/>
    <property type="molecule type" value="Genomic_DNA"/>
</dbReference>
<dbReference type="Pfam" id="PF00023">
    <property type="entry name" value="Ank"/>
    <property type="match status" value="1"/>
</dbReference>
<dbReference type="InterPro" id="IPR056884">
    <property type="entry name" value="NPHP3-like_N"/>
</dbReference>
<dbReference type="PROSITE" id="PS50297">
    <property type="entry name" value="ANK_REP_REGION"/>
    <property type="match status" value="2"/>
</dbReference>
<dbReference type="Gene3D" id="3.40.50.300">
    <property type="entry name" value="P-loop containing nucleotide triphosphate hydrolases"/>
    <property type="match status" value="1"/>
</dbReference>
<reference evidence="4 5" key="1">
    <citation type="journal article" date="2019" name="Nat. Ecol. Evol.">
        <title>Megaphylogeny resolves global patterns of mushroom evolution.</title>
        <authorList>
            <person name="Varga T."/>
            <person name="Krizsan K."/>
            <person name="Foldi C."/>
            <person name="Dima B."/>
            <person name="Sanchez-Garcia M."/>
            <person name="Sanchez-Ramirez S."/>
            <person name="Szollosi G.J."/>
            <person name="Szarkandi J.G."/>
            <person name="Papp V."/>
            <person name="Albert L."/>
            <person name="Andreopoulos W."/>
            <person name="Angelini C."/>
            <person name="Antonin V."/>
            <person name="Barry K.W."/>
            <person name="Bougher N.L."/>
            <person name="Buchanan P."/>
            <person name="Buyck B."/>
            <person name="Bense V."/>
            <person name="Catcheside P."/>
            <person name="Chovatia M."/>
            <person name="Cooper J."/>
            <person name="Damon W."/>
            <person name="Desjardin D."/>
            <person name="Finy P."/>
            <person name="Geml J."/>
            <person name="Haridas S."/>
            <person name="Hughes K."/>
            <person name="Justo A."/>
            <person name="Karasinski D."/>
            <person name="Kautmanova I."/>
            <person name="Kiss B."/>
            <person name="Kocsube S."/>
            <person name="Kotiranta H."/>
            <person name="LaButti K.M."/>
            <person name="Lechner B.E."/>
            <person name="Liimatainen K."/>
            <person name="Lipzen A."/>
            <person name="Lukacs Z."/>
            <person name="Mihaltcheva S."/>
            <person name="Morgado L.N."/>
            <person name="Niskanen T."/>
            <person name="Noordeloos M.E."/>
            <person name="Ohm R.A."/>
            <person name="Ortiz-Santana B."/>
            <person name="Ovrebo C."/>
            <person name="Racz N."/>
            <person name="Riley R."/>
            <person name="Savchenko A."/>
            <person name="Shiryaev A."/>
            <person name="Soop K."/>
            <person name="Spirin V."/>
            <person name="Szebenyi C."/>
            <person name="Tomsovsky M."/>
            <person name="Tulloss R.E."/>
            <person name="Uehling J."/>
            <person name="Grigoriev I.V."/>
            <person name="Vagvolgyi C."/>
            <person name="Papp T."/>
            <person name="Martin F.M."/>
            <person name="Miettinen O."/>
            <person name="Hibbett D.S."/>
            <person name="Nagy L.G."/>
        </authorList>
    </citation>
    <scope>NUCLEOTIDE SEQUENCE [LARGE SCALE GENOMIC DNA]</scope>
    <source>
        <strain evidence="4 5">FP101781</strain>
    </source>
</reference>
<dbReference type="InterPro" id="IPR036770">
    <property type="entry name" value="Ankyrin_rpt-contain_sf"/>
</dbReference>
<sequence>MANTGTWFLELPEFKMFSDRKGTIAWITGMPGSGKSVLAAIAIEYLEKHNIASKDLGIAFAFIRYTESRTLRDILSSLIAQLVEGSYMACSLIHSFYSQSIAKEGAELLESDMIEGLEKIAGALGVVHIVIDGLDEANDQVKDSLLEVLVTSKTNLLILSRPLDLYIHHTPDALFVSIQAQTADIELYVTDQVKRSSRLKAVLQGRPELVKELSTRIKEKANGMFLLAKLQMELIMSSCNSINSLFKALDKLPHGIDEMYRATLDRIAAQPEEDVSIAHRTFVRLVYEFSPWNADTRPMSAEDLRHYLAVSFENQTFDKGDLVPIPLILSTCCGLVIAEEGDQGFPEIRFIHYTTKEFMKNVQFSNIPVEPSPFLAVISMIYLDPHLEPLLALESRPPEELDQYFYANPFLYHAQRSWGFHARMSQRQGLLPRYTHWFLSKNQRYPFIKSSCSPVTSLFGLHLAAIHGLVDVITENTALPCEPIGPEGYTPFHYAAMEGRPDTFRALVLIHQGAELTTAGGQTFMHLAVKHRREGFVRELLLWLENLSPEEVQRHLQSFDINAQDSEKMTPLMLAVSEGWTPGIASLLATRRDIQVNMVDKDGVSAFMLACGRKTSDFAEVLISSFPELDFDRRCNHGRTALMRAARGGNVQVAKLLLSRNPAIVNDVDSAGWTALLHAAYLAIPDQREDILRLLLEHGADQGAKPTAGAVQLTAFLYTANWPWIQRNRRGHEGTARVPLLELYLSFQPESIHQRDHKGRTALMLAIREGGDPPTLSLLLNRSAVAINAQDAEGLTAFLHAFRLLSKINLAEIVETDYPPEAVAFIRSRRKRSDISQSCLRYRRCHALVRDLLLVPSLDASKHDNMGRMALEWACLSAGSHLLGREGFDQYRELYLKEGDMQRRFESTVGFFFATLHRIANHEGTRWNRHAFHRAAVVACSTLADPILARFLQEGWVRQAFEWTVDENCAVVLLVQASGRKCRVAIGVILEYLGLLGSGLDTRWFGSSGVDVAKMFCDLDCSWHTEILSF</sequence>
<keyword evidence="5" id="KW-1185">Reference proteome</keyword>
<dbReference type="InterPro" id="IPR027417">
    <property type="entry name" value="P-loop_NTPase"/>
</dbReference>
<dbReference type="Gene3D" id="1.25.40.20">
    <property type="entry name" value="Ankyrin repeat-containing domain"/>
    <property type="match status" value="2"/>
</dbReference>
<dbReference type="AlphaFoldDB" id="A0A4Y7T1E5"/>